<dbReference type="EMBL" id="JAVREQ010000028">
    <property type="protein sequence ID" value="MDT0381963.1"/>
    <property type="molecule type" value="Genomic_DNA"/>
</dbReference>
<proteinExistence type="predicted"/>
<gene>
    <name evidence="2" type="ORF">RM572_24685</name>
</gene>
<reference evidence="3" key="1">
    <citation type="submission" date="2023-07" db="EMBL/GenBank/DDBJ databases">
        <title>30 novel species of actinomycetes from the DSMZ collection.</title>
        <authorList>
            <person name="Nouioui I."/>
        </authorList>
    </citation>
    <scope>NUCLEOTIDE SEQUENCE [LARGE SCALE GENOMIC DNA]</scope>
    <source>
        <strain evidence="3">DSM 42041</strain>
    </source>
</reference>
<dbReference type="PANTHER" id="PTHR47245">
    <property type="entry name" value="PEPTIDYLPROLYL ISOMERASE"/>
    <property type="match status" value="1"/>
</dbReference>
<dbReference type="RefSeq" id="WP_311675609.1">
    <property type="nucleotide sequence ID" value="NZ_JAVREQ010000028.1"/>
</dbReference>
<dbReference type="PANTHER" id="PTHR47245:SF2">
    <property type="entry name" value="PEPTIDYL-PROLYL CIS-TRANS ISOMERASE HP_0175-RELATED"/>
    <property type="match status" value="1"/>
</dbReference>
<feature type="chain" id="PRO_5045803752" evidence="1">
    <location>
        <begin position="20"/>
        <end position="217"/>
    </location>
</feature>
<sequence>MHRRRSAVTVSTAAALLLAAPLLTGCGETHPGAAAVVDGDRISLAQLQSRVGEARAAQRKMPQGEQMIRRTGQLTRSTLDGMIRHRVVEQALKDAGVGVSRSELQRQRDVYEQQTGGAKGFRQALLEQQGIAPSAADDWVWLNVAVQKVAKAWDIDPASPQGNQELNKRFSELSGEMDIVVNPRYGTWDAKSSALTTEKMPWLNDVTGEKALEQQRA</sequence>
<accession>A0ABU2P221</accession>
<dbReference type="InterPro" id="IPR027304">
    <property type="entry name" value="Trigger_fact/SurA_dom_sf"/>
</dbReference>
<dbReference type="SUPFAM" id="SSF109998">
    <property type="entry name" value="Triger factor/SurA peptide-binding domain-like"/>
    <property type="match status" value="1"/>
</dbReference>
<dbReference type="Gene3D" id="1.10.4030.10">
    <property type="entry name" value="Porin chaperone SurA, peptide-binding domain"/>
    <property type="match status" value="1"/>
</dbReference>
<evidence type="ECO:0000256" key="1">
    <source>
        <dbReference type="SAM" id="SignalP"/>
    </source>
</evidence>
<keyword evidence="3" id="KW-1185">Reference proteome</keyword>
<evidence type="ECO:0000313" key="2">
    <source>
        <dbReference type="EMBL" id="MDT0381963.1"/>
    </source>
</evidence>
<comment type="caution">
    <text evidence="2">The sequence shown here is derived from an EMBL/GenBank/DDBJ whole genome shotgun (WGS) entry which is preliminary data.</text>
</comment>
<evidence type="ECO:0000313" key="3">
    <source>
        <dbReference type="Proteomes" id="UP001183414"/>
    </source>
</evidence>
<dbReference type="InterPro" id="IPR050245">
    <property type="entry name" value="PrsA_foldase"/>
</dbReference>
<keyword evidence="1" id="KW-0732">Signal</keyword>
<feature type="signal peptide" evidence="1">
    <location>
        <begin position="1"/>
        <end position="19"/>
    </location>
</feature>
<dbReference type="Pfam" id="PF13623">
    <property type="entry name" value="SurA_N_2"/>
    <property type="match status" value="1"/>
</dbReference>
<protein>
    <submittedName>
        <fullName evidence="2">SurA N-terminal domain-containing protein</fullName>
    </submittedName>
</protein>
<dbReference type="PROSITE" id="PS51257">
    <property type="entry name" value="PROKAR_LIPOPROTEIN"/>
    <property type="match status" value="1"/>
</dbReference>
<organism evidence="2 3">
    <name type="scientific">Streptomyces hazeniae</name>
    <dbReference type="NCBI Taxonomy" id="3075538"/>
    <lineage>
        <taxon>Bacteria</taxon>
        <taxon>Bacillati</taxon>
        <taxon>Actinomycetota</taxon>
        <taxon>Actinomycetes</taxon>
        <taxon>Kitasatosporales</taxon>
        <taxon>Streptomycetaceae</taxon>
        <taxon>Streptomyces</taxon>
    </lineage>
</organism>
<name>A0ABU2P221_9ACTN</name>
<dbReference type="Proteomes" id="UP001183414">
    <property type="component" value="Unassembled WGS sequence"/>
</dbReference>